<evidence type="ECO:0000313" key="11">
    <source>
        <dbReference type="EMBL" id="MBC5729433.1"/>
    </source>
</evidence>
<dbReference type="Gene3D" id="3.10.20.310">
    <property type="entry name" value="membrane protein fhac"/>
    <property type="match status" value="1"/>
</dbReference>
<dbReference type="Proteomes" id="UP000660021">
    <property type="component" value="Unassembled WGS sequence"/>
</dbReference>
<evidence type="ECO:0000256" key="8">
    <source>
        <dbReference type="SAM" id="MobiDB-lite"/>
    </source>
</evidence>
<keyword evidence="4 9" id="KW-0812">Transmembrane</keyword>
<gene>
    <name evidence="11" type="ORF">H8S34_01105</name>
</gene>
<evidence type="ECO:0000313" key="12">
    <source>
        <dbReference type="Proteomes" id="UP000660021"/>
    </source>
</evidence>
<evidence type="ECO:0000259" key="10">
    <source>
        <dbReference type="PROSITE" id="PS51779"/>
    </source>
</evidence>
<feature type="transmembrane region" description="Helical" evidence="9">
    <location>
        <begin position="20"/>
        <end position="40"/>
    </location>
</feature>
<evidence type="ECO:0000256" key="7">
    <source>
        <dbReference type="ARBA" id="ARBA00023306"/>
    </source>
</evidence>
<name>A0ABR7HPH8_9FIRM</name>
<evidence type="ECO:0000256" key="3">
    <source>
        <dbReference type="ARBA" id="ARBA00022618"/>
    </source>
</evidence>
<dbReference type="Pfam" id="PF08478">
    <property type="entry name" value="POTRA_1"/>
    <property type="match status" value="1"/>
</dbReference>
<keyword evidence="7" id="KW-0131">Cell cycle</keyword>
<keyword evidence="6 9" id="KW-0472">Membrane</keyword>
<keyword evidence="2" id="KW-1003">Cell membrane</keyword>
<dbReference type="RefSeq" id="WP_180956884.1">
    <property type="nucleotide sequence ID" value="NZ_JACOPR010000001.1"/>
</dbReference>
<evidence type="ECO:0000256" key="6">
    <source>
        <dbReference type="ARBA" id="ARBA00023136"/>
    </source>
</evidence>
<evidence type="ECO:0000256" key="1">
    <source>
        <dbReference type="ARBA" id="ARBA00004370"/>
    </source>
</evidence>
<feature type="domain" description="POTRA" evidence="10">
    <location>
        <begin position="40"/>
        <end position="109"/>
    </location>
</feature>
<proteinExistence type="predicted"/>
<accession>A0ABR7HPH8</accession>
<dbReference type="PANTHER" id="PTHR37820:SF1">
    <property type="entry name" value="CELL DIVISION PROTEIN FTSQ"/>
    <property type="match status" value="1"/>
</dbReference>
<dbReference type="PANTHER" id="PTHR37820">
    <property type="entry name" value="CELL DIVISION PROTEIN DIVIB"/>
    <property type="match status" value="1"/>
</dbReference>
<protein>
    <submittedName>
        <fullName evidence="11">FtsQ-type POTRA domain-containing protein</fullName>
    </submittedName>
</protein>
<comment type="caution">
    <text evidence="11">The sequence shown here is derived from an EMBL/GenBank/DDBJ whole genome shotgun (WGS) entry which is preliminary data.</text>
</comment>
<keyword evidence="5 9" id="KW-1133">Transmembrane helix</keyword>
<feature type="region of interest" description="Disordered" evidence="8">
    <location>
        <begin position="257"/>
        <end position="288"/>
    </location>
</feature>
<keyword evidence="12" id="KW-1185">Reference proteome</keyword>
<evidence type="ECO:0000256" key="2">
    <source>
        <dbReference type="ARBA" id="ARBA00022475"/>
    </source>
</evidence>
<sequence length="288" mass="31479">MAARRKRRGRRRRGRFGILYKVLSFFLILAAIVTGCIVFFRVNEIVVVGETRYSEAEIIAATGVEQGENLFQLNKFDMAHKVLTQLPYVDEITISRKLPDTLVLKVTESTPVAVLESGGNWWLLDVRGKLLEQGDASLAQGRAVLTGLDPLSPAVGGKLAVGEEQQKKLESLMALFNALQARGMAGQVTEFIDLTAENVVRFGYGGTLTVEMPLFDDFGNQTWRLQRALEELSARNGTVSGTLHLPSEGNKAWLLAQRWMPGDETESSSTGEESTASPSPSPSPAPEA</sequence>
<dbReference type="InterPro" id="IPR050487">
    <property type="entry name" value="FtsQ_DivIB"/>
</dbReference>
<evidence type="ECO:0000256" key="4">
    <source>
        <dbReference type="ARBA" id="ARBA00022692"/>
    </source>
</evidence>
<organism evidence="11 12">
    <name type="scientific">Pseudoflavonifractor hominis</name>
    <dbReference type="NCBI Taxonomy" id="2763059"/>
    <lineage>
        <taxon>Bacteria</taxon>
        <taxon>Bacillati</taxon>
        <taxon>Bacillota</taxon>
        <taxon>Clostridia</taxon>
        <taxon>Eubacteriales</taxon>
        <taxon>Oscillospiraceae</taxon>
        <taxon>Pseudoflavonifractor</taxon>
    </lineage>
</organism>
<evidence type="ECO:0000256" key="9">
    <source>
        <dbReference type="SAM" id="Phobius"/>
    </source>
</evidence>
<dbReference type="InterPro" id="IPR034746">
    <property type="entry name" value="POTRA"/>
</dbReference>
<dbReference type="InterPro" id="IPR013685">
    <property type="entry name" value="POTRA_FtsQ_type"/>
</dbReference>
<dbReference type="EMBL" id="JACOPR010000001">
    <property type="protein sequence ID" value="MBC5729433.1"/>
    <property type="molecule type" value="Genomic_DNA"/>
</dbReference>
<keyword evidence="3" id="KW-0132">Cell division</keyword>
<comment type="subcellular location">
    <subcellularLocation>
        <location evidence="1">Membrane</location>
    </subcellularLocation>
</comment>
<feature type="compositionally biased region" description="Pro residues" evidence="8">
    <location>
        <begin position="279"/>
        <end position="288"/>
    </location>
</feature>
<feature type="compositionally biased region" description="Low complexity" evidence="8">
    <location>
        <begin position="267"/>
        <end position="278"/>
    </location>
</feature>
<evidence type="ECO:0000256" key="5">
    <source>
        <dbReference type="ARBA" id="ARBA00022989"/>
    </source>
</evidence>
<dbReference type="PROSITE" id="PS51779">
    <property type="entry name" value="POTRA"/>
    <property type="match status" value="1"/>
</dbReference>
<reference evidence="11 12" key="1">
    <citation type="submission" date="2020-08" db="EMBL/GenBank/DDBJ databases">
        <title>Genome public.</title>
        <authorList>
            <person name="Liu C."/>
            <person name="Sun Q."/>
        </authorList>
    </citation>
    <scope>NUCLEOTIDE SEQUENCE [LARGE SCALE GENOMIC DNA]</scope>
    <source>
        <strain evidence="11 12">New-38</strain>
    </source>
</reference>